<evidence type="ECO:0000256" key="1">
    <source>
        <dbReference type="ARBA" id="ARBA00004123"/>
    </source>
</evidence>
<dbReference type="GO" id="GO:0003677">
    <property type="term" value="F:DNA binding"/>
    <property type="evidence" value="ECO:0007669"/>
    <property type="project" value="UniProtKB-KW"/>
</dbReference>
<dbReference type="GO" id="GO:0005634">
    <property type="term" value="C:nucleus"/>
    <property type="evidence" value="ECO:0007669"/>
    <property type="project" value="UniProtKB-SubCell"/>
</dbReference>
<dbReference type="Pfam" id="PF02946">
    <property type="entry name" value="GTF2I"/>
    <property type="match status" value="1"/>
</dbReference>
<comment type="subcellular location">
    <subcellularLocation>
        <location evidence="1">Nucleus</location>
    </subcellularLocation>
</comment>
<proteinExistence type="predicted"/>
<sequence>VNILDGYGCCTAVLQKDPDGQLFGFGSPAGQDFLSRNPELMFKFKSHFGADNKDVTYKDITALFNQKYSQMVGKPSRVPYLKGGFEVEGLPEDLPFRKPFMYGGMQMRRILEAKESIIFKPAPLQGHSDDAVETPIEQEPIPTEATQQILASLLAHIAGDRVSRRALSGGGVIKEEETEVVDLTFSNREMWILQSYGITYFDTDAWKGLWHNVQHDTEHDGGVILPVLSGGEDEKFWLFLCSLKLGTILKASSGKALKGHWLDRIPSSSNEYRLLTDMTNSVTKLNAIKLENGTPLYHLYYAMPSQNGTYKLDALFETAIEQAIRRLTRVNPEDF</sequence>
<dbReference type="PROSITE" id="PS51139">
    <property type="entry name" value="GTF2I"/>
    <property type="match status" value="1"/>
</dbReference>
<keyword evidence="2" id="KW-0677">Repeat</keyword>
<dbReference type="InterPro" id="IPR004212">
    <property type="entry name" value="GTF2I"/>
</dbReference>
<name>A0AAU9WCH9_9CNID</name>
<keyword evidence="3" id="KW-0805">Transcription regulation</keyword>
<dbReference type="EMBL" id="CALNXJ010000011">
    <property type="protein sequence ID" value="CAH3109341.1"/>
    <property type="molecule type" value="Genomic_DNA"/>
</dbReference>
<keyword evidence="5" id="KW-0804">Transcription</keyword>
<evidence type="ECO:0000313" key="8">
    <source>
        <dbReference type="Proteomes" id="UP001159428"/>
    </source>
</evidence>
<dbReference type="Gene3D" id="3.90.1460.10">
    <property type="entry name" value="GTF2I-like"/>
    <property type="match status" value="1"/>
</dbReference>
<keyword evidence="4" id="KW-0238">DNA-binding</keyword>
<evidence type="ECO:0000256" key="3">
    <source>
        <dbReference type="ARBA" id="ARBA00023015"/>
    </source>
</evidence>
<comment type="caution">
    <text evidence="7">The sequence shown here is derived from an EMBL/GenBank/DDBJ whole genome shotgun (WGS) entry which is preliminary data.</text>
</comment>
<dbReference type="SUPFAM" id="SSF117773">
    <property type="entry name" value="GTF2I-like repeat"/>
    <property type="match status" value="1"/>
</dbReference>
<dbReference type="Proteomes" id="UP001159428">
    <property type="component" value="Unassembled WGS sequence"/>
</dbReference>
<evidence type="ECO:0000256" key="6">
    <source>
        <dbReference type="ARBA" id="ARBA00023242"/>
    </source>
</evidence>
<feature type="non-terminal residue" evidence="7">
    <location>
        <position position="1"/>
    </location>
</feature>
<evidence type="ECO:0000313" key="7">
    <source>
        <dbReference type="EMBL" id="CAH3109341.1"/>
    </source>
</evidence>
<organism evidence="7 8">
    <name type="scientific">Pocillopora meandrina</name>
    <dbReference type="NCBI Taxonomy" id="46732"/>
    <lineage>
        <taxon>Eukaryota</taxon>
        <taxon>Metazoa</taxon>
        <taxon>Cnidaria</taxon>
        <taxon>Anthozoa</taxon>
        <taxon>Hexacorallia</taxon>
        <taxon>Scleractinia</taxon>
        <taxon>Astrocoeniina</taxon>
        <taxon>Pocilloporidae</taxon>
        <taxon>Pocillopora</taxon>
    </lineage>
</organism>
<gene>
    <name evidence="7" type="ORF">PMEA_00002936</name>
</gene>
<accession>A0AAU9WCH9</accession>
<dbReference type="AlphaFoldDB" id="A0AAU9WCH9"/>
<keyword evidence="6" id="KW-0539">Nucleus</keyword>
<evidence type="ECO:0000256" key="2">
    <source>
        <dbReference type="ARBA" id="ARBA00022737"/>
    </source>
</evidence>
<evidence type="ECO:0000256" key="4">
    <source>
        <dbReference type="ARBA" id="ARBA00023125"/>
    </source>
</evidence>
<evidence type="ECO:0000256" key="5">
    <source>
        <dbReference type="ARBA" id="ARBA00023163"/>
    </source>
</evidence>
<dbReference type="InterPro" id="IPR036647">
    <property type="entry name" value="GTF2I-like_rpt_sf"/>
</dbReference>
<reference evidence="7 8" key="1">
    <citation type="submission" date="2022-05" db="EMBL/GenBank/DDBJ databases">
        <authorList>
            <consortium name="Genoscope - CEA"/>
            <person name="William W."/>
        </authorList>
    </citation>
    <scope>NUCLEOTIDE SEQUENCE [LARGE SCALE GENOMIC DNA]</scope>
</reference>
<protein>
    <submittedName>
        <fullName evidence="7">Uncharacterized protein</fullName>
    </submittedName>
</protein>
<keyword evidence="8" id="KW-1185">Reference proteome</keyword>